<accession>K0RFU8</accession>
<dbReference type="Proteomes" id="UP000266841">
    <property type="component" value="Unassembled WGS sequence"/>
</dbReference>
<dbReference type="AlphaFoldDB" id="K0RFU8"/>
<comment type="caution">
    <text evidence="1">The sequence shown here is derived from an EMBL/GenBank/DDBJ whole genome shotgun (WGS) entry which is preliminary data.</text>
</comment>
<dbReference type="EMBL" id="AGNL01048497">
    <property type="protein sequence ID" value="EJK45462.1"/>
    <property type="molecule type" value="Genomic_DNA"/>
</dbReference>
<proteinExistence type="predicted"/>
<feature type="non-terminal residue" evidence="1">
    <location>
        <position position="57"/>
    </location>
</feature>
<keyword evidence="2" id="KW-1185">Reference proteome</keyword>
<reference evidence="1 2" key="1">
    <citation type="journal article" date="2012" name="Genome Biol.">
        <title>Genome and low-iron response of an oceanic diatom adapted to chronic iron limitation.</title>
        <authorList>
            <person name="Lommer M."/>
            <person name="Specht M."/>
            <person name="Roy A.S."/>
            <person name="Kraemer L."/>
            <person name="Andreson R."/>
            <person name="Gutowska M.A."/>
            <person name="Wolf J."/>
            <person name="Bergner S.V."/>
            <person name="Schilhabel M.B."/>
            <person name="Klostermeier U.C."/>
            <person name="Beiko R.G."/>
            <person name="Rosenstiel P."/>
            <person name="Hippler M."/>
            <person name="Laroche J."/>
        </authorList>
    </citation>
    <scope>NUCLEOTIDE SEQUENCE [LARGE SCALE GENOMIC DNA]</scope>
    <source>
        <strain evidence="1 2">CCMP1005</strain>
    </source>
</reference>
<protein>
    <submittedName>
        <fullName evidence="1">Uncharacterized protein</fullName>
    </submittedName>
</protein>
<sequence length="57" mass="5884">MGKKRPSRRASHTAPTDFSARNAVVVDIVHDASDDGSVEVETATVGPFGEVGDTGSV</sequence>
<evidence type="ECO:0000313" key="1">
    <source>
        <dbReference type="EMBL" id="EJK45462.1"/>
    </source>
</evidence>
<evidence type="ECO:0000313" key="2">
    <source>
        <dbReference type="Proteomes" id="UP000266841"/>
    </source>
</evidence>
<name>K0RFU8_THAOC</name>
<gene>
    <name evidence="1" type="ORF">THAOC_35920</name>
</gene>
<organism evidence="1 2">
    <name type="scientific">Thalassiosira oceanica</name>
    <name type="common">Marine diatom</name>
    <dbReference type="NCBI Taxonomy" id="159749"/>
    <lineage>
        <taxon>Eukaryota</taxon>
        <taxon>Sar</taxon>
        <taxon>Stramenopiles</taxon>
        <taxon>Ochrophyta</taxon>
        <taxon>Bacillariophyta</taxon>
        <taxon>Coscinodiscophyceae</taxon>
        <taxon>Thalassiosirophycidae</taxon>
        <taxon>Thalassiosirales</taxon>
        <taxon>Thalassiosiraceae</taxon>
        <taxon>Thalassiosira</taxon>
    </lineage>
</organism>